<evidence type="ECO:0000313" key="2">
    <source>
        <dbReference type="EMBL" id="CAI9560555.1"/>
    </source>
</evidence>
<name>A0ABN9CK86_9NEOB</name>
<evidence type="ECO:0000256" key="1">
    <source>
        <dbReference type="SAM" id="MobiDB-lite"/>
    </source>
</evidence>
<evidence type="ECO:0000313" key="3">
    <source>
        <dbReference type="Proteomes" id="UP001162483"/>
    </source>
</evidence>
<feature type="compositionally biased region" description="Low complexity" evidence="1">
    <location>
        <begin position="25"/>
        <end position="35"/>
    </location>
</feature>
<keyword evidence="3" id="KW-1185">Reference proteome</keyword>
<proteinExistence type="predicted"/>
<comment type="caution">
    <text evidence="2">The sequence shown here is derived from an EMBL/GenBank/DDBJ whole genome shotgun (WGS) entry which is preliminary data.</text>
</comment>
<dbReference type="Proteomes" id="UP001162483">
    <property type="component" value="Unassembled WGS sequence"/>
</dbReference>
<protein>
    <submittedName>
        <fullName evidence="2">Uncharacterized protein</fullName>
    </submittedName>
</protein>
<dbReference type="EMBL" id="CATNWA010010747">
    <property type="protein sequence ID" value="CAI9560555.1"/>
    <property type="molecule type" value="Genomic_DNA"/>
</dbReference>
<sequence>MGSKHIPLRRATSAGYRMPDRTKTKLTSTSSVSLSHAGTKHSPILPKKDKEKEAWGMWSGRTTYGESLWMPKGEVKNNGMKIGAS</sequence>
<reference evidence="2" key="1">
    <citation type="submission" date="2023-05" db="EMBL/GenBank/DDBJ databases">
        <authorList>
            <person name="Stuckert A."/>
        </authorList>
    </citation>
    <scope>NUCLEOTIDE SEQUENCE</scope>
</reference>
<gene>
    <name evidence="2" type="ORF">SPARVUS_LOCUS5280509</name>
</gene>
<accession>A0ABN9CK86</accession>
<feature type="region of interest" description="Disordered" evidence="1">
    <location>
        <begin position="1"/>
        <end position="52"/>
    </location>
</feature>
<organism evidence="2 3">
    <name type="scientific">Staurois parvus</name>
    <dbReference type="NCBI Taxonomy" id="386267"/>
    <lineage>
        <taxon>Eukaryota</taxon>
        <taxon>Metazoa</taxon>
        <taxon>Chordata</taxon>
        <taxon>Craniata</taxon>
        <taxon>Vertebrata</taxon>
        <taxon>Euteleostomi</taxon>
        <taxon>Amphibia</taxon>
        <taxon>Batrachia</taxon>
        <taxon>Anura</taxon>
        <taxon>Neobatrachia</taxon>
        <taxon>Ranoidea</taxon>
        <taxon>Ranidae</taxon>
        <taxon>Staurois</taxon>
    </lineage>
</organism>